<dbReference type="GeneID" id="28992666"/>
<dbReference type="RefSeq" id="XP_018289993.1">
    <property type="nucleotide sequence ID" value="XM_018431760.1"/>
</dbReference>
<sequence length="166" mass="18134">MGNLTGVLGARFPKKPGGTTLVPRDLSLGQLIIDINAHESGTAHHDSLLDQTTKEILHLYSGSTSRCGRADPGSIPVPGVDTILFLPASHVERGCLIRWRMGWLLGKPKECPGGSDYTSRCHLLNCPLVPATLFEQLPQPNYDQIHRIDFAITSLPLTSQELRPAY</sequence>
<proteinExistence type="predicted"/>
<dbReference type="EMBL" id="KV440984">
    <property type="protein sequence ID" value="OAD71953.1"/>
    <property type="molecule type" value="Genomic_DNA"/>
</dbReference>
<accession>A0A162U2Z7</accession>
<dbReference type="OrthoDB" id="2285175at2759"/>
<reference evidence="2" key="1">
    <citation type="submission" date="2015-06" db="EMBL/GenBank/DDBJ databases">
        <title>Expansion of signal transduction pathways in fungi by whole-genome duplication.</title>
        <authorList>
            <consortium name="DOE Joint Genome Institute"/>
            <person name="Corrochano L.M."/>
            <person name="Kuo A."/>
            <person name="Marcet-Houben M."/>
            <person name="Polaino S."/>
            <person name="Salamov A."/>
            <person name="Villalobos J.M."/>
            <person name="Alvarez M.I."/>
            <person name="Avalos J."/>
            <person name="Benito E.P."/>
            <person name="Benoit I."/>
            <person name="Burger G."/>
            <person name="Camino L.P."/>
            <person name="Canovas D."/>
            <person name="Cerda-Olmedo E."/>
            <person name="Cheng J.-F."/>
            <person name="Dominguez A."/>
            <person name="Elias M."/>
            <person name="Eslava A.P."/>
            <person name="Glaser F."/>
            <person name="Grimwood J."/>
            <person name="Gutierrez G."/>
            <person name="Heitman J."/>
            <person name="Henrissat B."/>
            <person name="Iturriaga E.A."/>
            <person name="Lang B.F."/>
            <person name="Lavin J.L."/>
            <person name="Lee S."/>
            <person name="Li W."/>
            <person name="Lindquist E."/>
            <person name="Lopez-Garcia S."/>
            <person name="Luque E.M."/>
            <person name="Marcos A.T."/>
            <person name="Martin J."/>
            <person name="McCluskey K."/>
            <person name="Medina H.R."/>
            <person name="Miralles-Duran A."/>
            <person name="Miyazaki A."/>
            <person name="Munoz-Torres E."/>
            <person name="Oguiza J.A."/>
            <person name="Ohm R."/>
            <person name="Olmedo M."/>
            <person name="Orejas M."/>
            <person name="Ortiz-Castellanos L."/>
            <person name="Pisabarro A.G."/>
            <person name="Rodriguez-Romero J."/>
            <person name="Ruiz-Herrera J."/>
            <person name="Ruiz-Vazquez R."/>
            <person name="Sanz C."/>
            <person name="Schackwitz W."/>
            <person name="Schmutz J."/>
            <person name="Shahriari M."/>
            <person name="Shelest E."/>
            <person name="Silva-Franco F."/>
            <person name="Soanes D."/>
            <person name="Syed K."/>
            <person name="Tagua V.G."/>
            <person name="Talbot N.J."/>
            <person name="Thon M."/>
            <person name="De vries R.P."/>
            <person name="Wiebenga A."/>
            <person name="Yadav J.S."/>
            <person name="Braun E.L."/>
            <person name="Baker S."/>
            <person name="Garre V."/>
            <person name="Horwitz B."/>
            <person name="Torres-Martinez S."/>
            <person name="Idnurm A."/>
            <person name="Herrera-Estrella A."/>
            <person name="Gabaldon T."/>
            <person name="Grigoriev I.V."/>
        </authorList>
    </citation>
    <scope>NUCLEOTIDE SEQUENCE [LARGE SCALE GENOMIC DNA]</scope>
    <source>
        <strain evidence="2">NRRL 1555(-)</strain>
    </source>
</reference>
<name>A0A162U2Z7_PHYB8</name>
<dbReference type="Proteomes" id="UP000077315">
    <property type="component" value="Unassembled WGS sequence"/>
</dbReference>
<organism evidence="1 2">
    <name type="scientific">Phycomyces blakesleeanus (strain ATCC 8743b / DSM 1359 / FGSC 10004 / NBRC 33097 / NRRL 1555)</name>
    <dbReference type="NCBI Taxonomy" id="763407"/>
    <lineage>
        <taxon>Eukaryota</taxon>
        <taxon>Fungi</taxon>
        <taxon>Fungi incertae sedis</taxon>
        <taxon>Mucoromycota</taxon>
        <taxon>Mucoromycotina</taxon>
        <taxon>Mucoromycetes</taxon>
        <taxon>Mucorales</taxon>
        <taxon>Phycomycetaceae</taxon>
        <taxon>Phycomyces</taxon>
    </lineage>
</organism>
<dbReference type="AlphaFoldDB" id="A0A162U2Z7"/>
<gene>
    <name evidence="1" type="ORF">PHYBLDRAFT_146937</name>
</gene>
<dbReference type="STRING" id="763407.A0A162U2Z7"/>
<protein>
    <submittedName>
        <fullName evidence="1">Uncharacterized protein</fullName>
    </submittedName>
</protein>
<evidence type="ECO:0000313" key="1">
    <source>
        <dbReference type="EMBL" id="OAD71953.1"/>
    </source>
</evidence>
<dbReference type="InParanoid" id="A0A162U2Z7"/>
<evidence type="ECO:0000313" key="2">
    <source>
        <dbReference type="Proteomes" id="UP000077315"/>
    </source>
</evidence>
<dbReference type="VEuPathDB" id="FungiDB:PHYBLDRAFT_146937"/>
<keyword evidence="2" id="KW-1185">Reference proteome</keyword>